<organism evidence="3 4">
    <name type="scientific">Duganella aquatilis</name>
    <dbReference type="NCBI Taxonomy" id="2666082"/>
    <lineage>
        <taxon>Bacteria</taxon>
        <taxon>Pseudomonadati</taxon>
        <taxon>Pseudomonadota</taxon>
        <taxon>Betaproteobacteria</taxon>
        <taxon>Burkholderiales</taxon>
        <taxon>Oxalobacteraceae</taxon>
        <taxon>Telluria group</taxon>
        <taxon>Duganella</taxon>
    </lineage>
</organism>
<keyword evidence="4" id="KW-1185">Reference proteome</keyword>
<dbReference type="EMBL" id="WKJL01000013">
    <property type="protein sequence ID" value="MRW85965.1"/>
    <property type="molecule type" value="Genomic_DNA"/>
</dbReference>
<dbReference type="InterPro" id="IPR001638">
    <property type="entry name" value="Solute-binding_3/MltF_N"/>
</dbReference>
<comment type="caution">
    <text evidence="3">The sequence shown here is derived from an EMBL/GenBank/DDBJ whole genome shotgun (WGS) entry which is preliminary data.</text>
</comment>
<dbReference type="PANTHER" id="PTHR35936:SF25">
    <property type="entry name" value="ABC TRANSPORTER SUBSTRATE-BINDING PROTEIN"/>
    <property type="match status" value="1"/>
</dbReference>
<dbReference type="Proteomes" id="UP000439986">
    <property type="component" value="Unassembled WGS sequence"/>
</dbReference>
<dbReference type="Pfam" id="PF00497">
    <property type="entry name" value="SBP_bac_3"/>
    <property type="match status" value="1"/>
</dbReference>
<dbReference type="AlphaFoldDB" id="A0A844D7N2"/>
<reference evidence="3 4" key="1">
    <citation type="submission" date="2019-11" db="EMBL/GenBank/DDBJ databases">
        <title>Novel species isolated from a subtropical stream in China.</title>
        <authorList>
            <person name="Lu H."/>
        </authorList>
    </citation>
    <scope>NUCLEOTIDE SEQUENCE [LARGE SCALE GENOMIC DNA]</scope>
    <source>
        <strain evidence="3 4">FT26W</strain>
    </source>
</reference>
<evidence type="ECO:0000259" key="2">
    <source>
        <dbReference type="SMART" id="SM00062"/>
    </source>
</evidence>
<sequence length="264" mass="30495">MMSVLAQGESMRHLIAAWLVMWCTTAWAATLELVVATNEYPPYVSANPRQSFMTELFELIGKDMDVRFTFRFMPWKRCVVALDAHEVWAVVPFVPTPERVERYLLSDTLYARRAKFFYYDHGSRNWPAGYKDLSELRRFRIGGVAGYWYESLFKDAGIELDMANNDQINFRKLQVARFDLVIVDENVGNYIAHTQFTQQAGSFHSLDTPYFRSENVMMANRDPANTELLARFNRALERLRKSGAYDDIVNRRKLVLMPSGAAGS</sequence>
<evidence type="ECO:0000313" key="3">
    <source>
        <dbReference type="EMBL" id="MRW85965.1"/>
    </source>
</evidence>
<dbReference type="SMART" id="SM00062">
    <property type="entry name" value="PBPb"/>
    <property type="match status" value="1"/>
</dbReference>
<proteinExistence type="predicted"/>
<evidence type="ECO:0000256" key="1">
    <source>
        <dbReference type="ARBA" id="ARBA00022729"/>
    </source>
</evidence>
<feature type="domain" description="Solute-binding protein family 3/N-terminal" evidence="2">
    <location>
        <begin position="32"/>
        <end position="252"/>
    </location>
</feature>
<dbReference type="PANTHER" id="PTHR35936">
    <property type="entry name" value="MEMBRANE-BOUND LYTIC MUREIN TRANSGLYCOSYLASE F"/>
    <property type="match status" value="1"/>
</dbReference>
<dbReference type="SUPFAM" id="SSF53850">
    <property type="entry name" value="Periplasmic binding protein-like II"/>
    <property type="match status" value="1"/>
</dbReference>
<keyword evidence="1" id="KW-0732">Signal</keyword>
<gene>
    <name evidence="3" type="ORF">GJ698_17975</name>
</gene>
<protein>
    <submittedName>
        <fullName evidence="3">Transporter substrate-binding domain-containing protein</fullName>
    </submittedName>
</protein>
<evidence type="ECO:0000313" key="4">
    <source>
        <dbReference type="Proteomes" id="UP000439986"/>
    </source>
</evidence>
<name>A0A844D7N2_9BURK</name>
<dbReference type="Gene3D" id="3.40.190.10">
    <property type="entry name" value="Periplasmic binding protein-like II"/>
    <property type="match status" value="2"/>
</dbReference>
<accession>A0A844D7N2</accession>